<dbReference type="GO" id="GO:0005634">
    <property type="term" value="C:nucleus"/>
    <property type="evidence" value="ECO:0007669"/>
    <property type="project" value="UniProtKB-SubCell"/>
</dbReference>
<keyword evidence="5" id="KW-0539">Nucleus</keyword>
<reference evidence="7 9" key="2">
    <citation type="journal article" date="2014" name="BMC Genomics">
        <title>An improved genome release (version Mt4.0) for the model legume Medicago truncatula.</title>
        <authorList>
            <person name="Tang H."/>
            <person name="Krishnakumar V."/>
            <person name="Bidwell S."/>
            <person name="Rosen B."/>
            <person name="Chan A."/>
            <person name="Zhou S."/>
            <person name="Gentzbittel L."/>
            <person name="Childs K.L."/>
            <person name="Yandell M."/>
            <person name="Gundlach H."/>
            <person name="Mayer K.F."/>
            <person name="Schwartz D.C."/>
            <person name="Town C.D."/>
        </authorList>
    </citation>
    <scope>GENOME REANNOTATION</scope>
    <source>
        <strain evidence="8 9">cv. Jemalong A17</strain>
    </source>
</reference>
<proteinExistence type="predicted"/>
<dbReference type="STRING" id="3880.G7IIE5"/>
<evidence type="ECO:0000256" key="3">
    <source>
        <dbReference type="ARBA" id="ARBA00023125"/>
    </source>
</evidence>
<evidence type="ECO:0000256" key="2">
    <source>
        <dbReference type="ARBA" id="ARBA00023015"/>
    </source>
</evidence>
<protein>
    <submittedName>
        <fullName evidence="7">Transmembrane protein, putative</fullName>
    </submittedName>
</protein>
<evidence type="ECO:0000256" key="4">
    <source>
        <dbReference type="ARBA" id="ARBA00023163"/>
    </source>
</evidence>
<dbReference type="GO" id="GO:0003677">
    <property type="term" value="F:DNA binding"/>
    <property type="evidence" value="ECO:0007669"/>
    <property type="project" value="UniProtKB-KW"/>
</dbReference>
<evidence type="ECO:0000256" key="1">
    <source>
        <dbReference type="ARBA" id="ARBA00004123"/>
    </source>
</evidence>
<name>G7IIE5_MEDTR</name>
<dbReference type="AlphaFoldDB" id="G7IIE5"/>
<keyword evidence="6 7" id="KW-0812">Transmembrane</keyword>
<dbReference type="PANTHER" id="PTHR10492">
    <property type="match status" value="1"/>
</dbReference>
<dbReference type="HOGENOM" id="CLU_405670_0_0_1"/>
<dbReference type="InterPro" id="IPR015300">
    <property type="entry name" value="DNA-bd_pseudobarrel_sf"/>
</dbReference>
<dbReference type="EnsemblPlants" id="AES65388">
    <property type="protein sequence ID" value="AES65388"/>
    <property type="gene ID" value="MTR_2g038740"/>
</dbReference>
<gene>
    <name evidence="7" type="ordered locus">MTR_2g038740</name>
</gene>
<organism evidence="7 9">
    <name type="scientific">Medicago truncatula</name>
    <name type="common">Barrel medic</name>
    <name type="synonym">Medicago tribuloides</name>
    <dbReference type="NCBI Taxonomy" id="3880"/>
    <lineage>
        <taxon>Eukaryota</taxon>
        <taxon>Viridiplantae</taxon>
        <taxon>Streptophyta</taxon>
        <taxon>Embryophyta</taxon>
        <taxon>Tracheophyta</taxon>
        <taxon>Spermatophyta</taxon>
        <taxon>Magnoliopsida</taxon>
        <taxon>eudicotyledons</taxon>
        <taxon>Gunneridae</taxon>
        <taxon>Pentapetalae</taxon>
        <taxon>rosids</taxon>
        <taxon>fabids</taxon>
        <taxon>Fabales</taxon>
        <taxon>Fabaceae</taxon>
        <taxon>Papilionoideae</taxon>
        <taxon>50 kb inversion clade</taxon>
        <taxon>NPAAA clade</taxon>
        <taxon>Hologalegina</taxon>
        <taxon>IRL clade</taxon>
        <taxon>Trifolieae</taxon>
        <taxon>Medicago</taxon>
    </lineage>
</organism>
<dbReference type="Proteomes" id="UP000002051">
    <property type="component" value="Chromosome 2"/>
</dbReference>
<keyword evidence="6" id="KW-1133">Transmembrane helix</keyword>
<keyword evidence="9" id="KW-1185">Reference proteome</keyword>
<dbReference type="PANTHER" id="PTHR10492:SF101">
    <property type="entry name" value="ATP-DEPENDENT DNA HELICASE"/>
    <property type="match status" value="1"/>
</dbReference>
<evidence type="ECO:0000256" key="5">
    <source>
        <dbReference type="ARBA" id="ARBA00023242"/>
    </source>
</evidence>
<evidence type="ECO:0000256" key="6">
    <source>
        <dbReference type="SAM" id="Phobius"/>
    </source>
</evidence>
<dbReference type="EMBL" id="CM001218">
    <property type="protein sequence ID" value="AES65388.1"/>
    <property type="molecule type" value="Genomic_DNA"/>
</dbReference>
<evidence type="ECO:0000313" key="8">
    <source>
        <dbReference type="EnsemblPlants" id="AES65388"/>
    </source>
</evidence>
<keyword evidence="3" id="KW-0238">DNA-binding</keyword>
<comment type="subcellular location">
    <subcellularLocation>
        <location evidence="1">Nucleus</location>
    </subcellularLocation>
</comment>
<dbReference type="Gene3D" id="2.40.330.10">
    <property type="entry name" value="DNA-binding pseudobarrel domain"/>
    <property type="match status" value="1"/>
</dbReference>
<keyword evidence="6" id="KW-0472">Membrane</keyword>
<feature type="transmembrane region" description="Helical" evidence="6">
    <location>
        <begin position="103"/>
        <end position="126"/>
    </location>
</feature>
<dbReference type="SUPFAM" id="SSF101936">
    <property type="entry name" value="DNA-binding pseudobarrel domain"/>
    <property type="match status" value="1"/>
</dbReference>
<reference evidence="7 9" key="1">
    <citation type="journal article" date="2011" name="Nature">
        <title>The Medicago genome provides insight into the evolution of rhizobial symbioses.</title>
        <authorList>
            <person name="Young N.D."/>
            <person name="Debelle F."/>
            <person name="Oldroyd G.E."/>
            <person name="Geurts R."/>
            <person name="Cannon S.B."/>
            <person name="Udvardi M.K."/>
            <person name="Benedito V.A."/>
            <person name="Mayer K.F."/>
            <person name="Gouzy J."/>
            <person name="Schoof H."/>
            <person name="Van de Peer Y."/>
            <person name="Proost S."/>
            <person name="Cook D.R."/>
            <person name="Meyers B.C."/>
            <person name="Spannagl M."/>
            <person name="Cheung F."/>
            <person name="De Mita S."/>
            <person name="Krishnakumar V."/>
            <person name="Gundlach H."/>
            <person name="Zhou S."/>
            <person name="Mudge J."/>
            <person name="Bharti A.K."/>
            <person name="Murray J.D."/>
            <person name="Naoumkina M.A."/>
            <person name="Rosen B."/>
            <person name="Silverstein K.A."/>
            <person name="Tang H."/>
            <person name="Rombauts S."/>
            <person name="Zhao P.X."/>
            <person name="Zhou P."/>
            <person name="Barbe V."/>
            <person name="Bardou P."/>
            <person name="Bechner M."/>
            <person name="Bellec A."/>
            <person name="Berger A."/>
            <person name="Berges H."/>
            <person name="Bidwell S."/>
            <person name="Bisseling T."/>
            <person name="Choisne N."/>
            <person name="Couloux A."/>
            <person name="Denny R."/>
            <person name="Deshpande S."/>
            <person name="Dai X."/>
            <person name="Doyle J.J."/>
            <person name="Dudez A.M."/>
            <person name="Farmer A.D."/>
            <person name="Fouteau S."/>
            <person name="Franken C."/>
            <person name="Gibelin C."/>
            <person name="Gish J."/>
            <person name="Goldstein S."/>
            <person name="Gonzalez A.J."/>
            <person name="Green P.J."/>
            <person name="Hallab A."/>
            <person name="Hartog M."/>
            <person name="Hua A."/>
            <person name="Humphray S.J."/>
            <person name="Jeong D.H."/>
            <person name="Jing Y."/>
            <person name="Jocker A."/>
            <person name="Kenton S.M."/>
            <person name="Kim D.J."/>
            <person name="Klee K."/>
            <person name="Lai H."/>
            <person name="Lang C."/>
            <person name="Lin S."/>
            <person name="Macmil S.L."/>
            <person name="Magdelenat G."/>
            <person name="Matthews L."/>
            <person name="McCorrison J."/>
            <person name="Monaghan E.L."/>
            <person name="Mun J.H."/>
            <person name="Najar F.Z."/>
            <person name="Nicholson C."/>
            <person name="Noirot C."/>
            <person name="O'Bleness M."/>
            <person name="Paule C.R."/>
            <person name="Poulain J."/>
            <person name="Prion F."/>
            <person name="Qin B."/>
            <person name="Qu C."/>
            <person name="Retzel E.F."/>
            <person name="Riddle C."/>
            <person name="Sallet E."/>
            <person name="Samain S."/>
            <person name="Samson N."/>
            <person name="Sanders I."/>
            <person name="Saurat O."/>
            <person name="Scarpelli C."/>
            <person name="Schiex T."/>
            <person name="Segurens B."/>
            <person name="Severin A.J."/>
            <person name="Sherrier D.J."/>
            <person name="Shi R."/>
            <person name="Sims S."/>
            <person name="Singer S.R."/>
            <person name="Sinharoy S."/>
            <person name="Sterck L."/>
            <person name="Viollet A."/>
            <person name="Wang B.B."/>
            <person name="Wang K."/>
            <person name="Wang M."/>
            <person name="Wang X."/>
            <person name="Warfsmann J."/>
            <person name="Weissenbach J."/>
            <person name="White D.D."/>
            <person name="White J.D."/>
            <person name="Wiley G.B."/>
            <person name="Wincker P."/>
            <person name="Xing Y."/>
            <person name="Yang L."/>
            <person name="Yao Z."/>
            <person name="Ying F."/>
            <person name="Zhai J."/>
            <person name="Zhou L."/>
            <person name="Zuber A."/>
            <person name="Denarie J."/>
            <person name="Dixon R.A."/>
            <person name="May G.D."/>
            <person name="Schwartz D.C."/>
            <person name="Rogers J."/>
            <person name="Quetier F."/>
            <person name="Town C.D."/>
            <person name="Roe B.A."/>
        </authorList>
    </citation>
    <scope>NUCLEOTIDE SEQUENCE [LARGE SCALE GENOMIC DNA]</scope>
    <source>
        <strain evidence="7">A17</strain>
        <strain evidence="8 9">cv. Jemalong A17</strain>
    </source>
</reference>
<dbReference type="eggNOG" id="KOG0987">
    <property type="taxonomic scope" value="Eukaryota"/>
</dbReference>
<reference evidence="8" key="3">
    <citation type="submission" date="2015-04" db="UniProtKB">
        <authorList>
            <consortium name="EnsemblPlants"/>
        </authorList>
    </citation>
    <scope>IDENTIFICATION</scope>
    <source>
        <strain evidence="8">cv. Jemalong A17</strain>
    </source>
</reference>
<keyword evidence="2" id="KW-0805">Transcription regulation</keyword>
<keyword evidence="4" id="KW-0804">Transcription</keyword>
<accession>G7IIE5</accession>
<sequence>MAGHTVELLMTFHCLTGDLTNNPVCALDKAVNKLKLKYRTYIVEYDVEQVAVMLPAMFAYDFGDKINRFVTLIDPKNNQFEVLVERINGSFFLSKGWKALRDFYGIGLGAWVTLVFVGAGQFAMVVKDRFGKTVRCPIFWSSIRFVIDKSNVQPQFNNDLPLFPSALSYCHSVNNLHIDFVKRLTDHDVSKGFLMLRYEGRCAQILDNDATTVKMVDDCGNCWDYVLMFGSTPYEHCKVGGVEAEFVLCYNTTEHFVKENMRLFNSMFAFTSMEGDIDNSMNNGKAPPIFVIHGENYPQIGSLLVRPENDPKFAQLYVYDTDNEIKNRMCAVIVKLKLDHLLKEIKKGEKFGEVIFQKRGLPHAHILVFLKPQFRPLQPKQIDKIISTDISDRNTDPHLYDIVTTLMIHGPCGKKKNKNSPCMSNKKCTKHFPKKFNDSTVIDNEGYPVYRRRDNGVSVAKGKYTVDNRYVVPYNRDLLLKYNARINVEWCNQTRSIKYLFKYVNKGHYRVTVNFYKGKDGNNSSECFDEIKLYYDCRYLSACEAAWRIFAFDIHHREPSVERLNYHLENEQPILYEDNEALDVVLEKPSVRSKKFLAWMEANKIYPEARTLTYNQFPTKFTWKDTERRWTPRQRGFSIGRVHFAPPGSGKRFYLRTLLNYVKGPTSFDDIKIVDGTK</sequence>
<dbReference type="PaxDb" id="3880-AES65388"/>
<evidence type="ECO:0000313" key="9">
    <source>
        <dbReference type="Proteomes" id="UP000002051"/>
    </source>
</evidence>
<evidence type="ECO:0000313" key="7">
    <source>
        <dbReference type="EMBL" id="AES65388.1"/>
    </source>
</evidence>